<organism evidence="2">
    <name type="scientific">Kwoniella dejecticola CBS 10117</name>
    <dbReference type="NCBI Taxonomy" id="1296121"/>
    <lineage>
        <taxon>Eukaryota</taxon>
        <taxon>Fungi</taxon>
        <taxon>Dikarya</taxon>
        <taxon>Basidiomycota</taxon>
        <taxon>Agaricomycotina</taxon>
        <taxon>Tremellomycetes</taxon>
        <taxon>Tremellales</taxon>
        <taxon>Cryptococcaceae</taxon>
        <taxon>Kwoniella</taxon>
    </lineage>
</organism>
<feature type="compositionally biased region" description="Polar residues" evidence="1">
    <location>
        <begin position="55"/>
        <end position="89"/>
    </location>
</feature>
<name>A0A1A6A711_9TREE</name>
<feature type="region of interest" description="Disordered" evidence="1">
    <location>
        <begin position="628"/>
        <end position="879"/>
    </location>
</feature>
<feature type="compositionally biased region" description="Polar residues" evidence="1">
    <location>
        <begin position="105"/>
        <end position="124"/>
    </location>
</feature>
<evidence type="ECO:0000313" key="2">
    <source>
        <dbReference type="EMBL" id="OBR85844.1"/>
    </source>
</evidence>
<feature type="compositionally biased region" description="Polar residues" evidence="1">
    <location>
        <begin position="215"/>
        <end position="253"/>
    </location>
</feature>
<dbReference type="PANTHER" id="PTHR28307:SF2">
    <property type="entry name" value="PROTEIN PAL1"/>
    <property type="match status" value="1"/>
</dbReference>
<proteinExistence type="predicted"/>
<dbReference type="AlphaFoldDB" id="A0A1A6A711"/>
<accession>A0A1A6A711</accession>
<feature type="compositionally biased region" description="Basic and acidic residues" evidence="1">
    <location>
        <begin position="413"/>
        <end position="424"/>
    </location>
</feature>
<feature type="compositionally biased region" description="Polar residues" evidence="1">
    <location>
        <begin position="651"/>
        <end position="671"/>
    </location>
</feature>
<feature type="compositionally biased region" description="Basic residues" evidence="1">
    <location>
        <begin position="864"/>
        <end position="879"/>
    </location>
</feature>
<dbReference type="EMBL" id="KI894030">
    <property type="protein sequence ID" value="OBR85844.1"/>
    <property type="molecule type" value="Genomic_DNA"/>
</dbReference>
<sequence length="879" mass="93888">MGPPPQLPPKDYSSTSTSRSFLSPNSSNSRLSTNSRSSLNSSIDQDLAAAVRDSVQINTPKPQSQGVPRNSILLDTSSHGQSAGHNKSIQPPLPYLNPLVPRRTPSPNTQQQEEATRMSVYQHQQQDRHQPTHNYSHSSPDMSIMTNPQGQQPALPSARMSQMAPQNPFEDDEIEPAGTGRIKPPGSGHAPNRSFGGTSIESDGFVQPHRAKFGRSQTGSAAPTSSSSHLLGPTSPTSGTKTRPRRSMSSDSYGFNGDMPAIKELTSGQKKASEDKKGSRHADVIDTWDPTGLGSASKLSSGPYDAAAPSRNTNLPNNRAPMQAFRAPPVQSPPPKGPTTISLSSPPVPPAKDEVTDRPAHRRGQSGNRYGAPPANRRVSGGGLTGQYSTSMPSSGGYFPNMDAPQDEATLARLERQREREAKRQALKAAWGIDTPEPFEDFGGSPNDGTTELGSDYYSPESVSAPLPGKPARSPGLRFGMGAVSPPIKDEGTSPTGEFPPAITRGAGPGGVKRTKSLMQKIKTMVRHRSESMESDSVPPFRQGYGNGEGQRSMSVNSGTGHRGKVPLPSPGWEDRPAVVEEEELEDDQDQIIPGGGQFDDADGEDVFGNGRRRVASAGKIAARHIKSGLILEQRENPRSSSPNKVYPNATEVNSSTSAYASGENDSNSETYQDKSKRPGFFARTSGNSSGGRNSPNKKPLSSLSNSSVPTTTNTTTATTPNDVFAEADEALLDAGNTATGGGDDFADPDSEDFERVVPSTAGSEFVLVESPSSKARALKALQKEQQYQHHKTHSHSHSHTHTRYASANDENGAVSSVPANRTKYLPTPPVAPVMPDFNDIMSPPPPRKTSPMELGVPDEGGLRRKTSMVKKLKDRINK</sequence>
<dbReference type="VEuPathDB" id="FungiDB:I303_03558"/>
<feature type="compositionally biased region" description="Basic residues" evidence="1">
    <location>
        <begin position="789"/>
        <end position="803"/>
    </location>
</feature>
<feature type="compositionally biased region" description="Basic and acidic residues" evidence="1">
    <location>
        <begin position="271"/>
        <end position="284"/>
    </location>
</feature>
<feature type="region of interest" description="Disordered" evidence="1">
    <location>
        <begin position="1"/>
        <end position="609"/>
    </location>
</feature>
<reference evidence="2" key="1">
    <citation type="submission" date="2013-07" db="EMBL/GenBank/DDBJ databases">
        <title>The Genome Sequence of Cryptococcus dejecticola CBS10117.</title>
        <authorList>
            <consortium name="The Broad Institute Genome Sequencing Platform"/>
            <person name="Cuomo C."/>
            <person name="Litvintseva A."/>
            <person name="Chen Y."/>
            <person name="Heitman J."/>
            <person name="Sun S."/>
            <person name="Springer D."/>
            <person name="Dromer F."/>
            <person name="Young S.K."/>
            <person name="Zeng Q."/>
            <person name="Gargeya S."/>
            <person name="Fitzgerald M."/>
            <person name="Abouelleil A."/>
            <person name="Alvarado L."/>
            <person name="Berlin A.M."/>
            <person name="Chapman S.B."/>
            <person name="Dewar J."/>
            <person name="Goldberg J."/>
            <person name="Griggs A."/>
            <person name="Gujja S."/>
            <person name="Hansen M."/>
            <person name="Howarth C."/>
            <person name="Imamovic A."/>
            <person name="Larimer J."/>
            <person name="McCowan C."/>
            <person name="Murphy C."/>
            <person name="Pearson M."/>
            <person name="Priest M."/>
            <person name="Roberts A."/>
            <person name="Saif S."/>
            <person name="Shea T."/>
            <person name="Sykes S."/>
            <person name="Wortman J."/>
            <person name="Nusbaum C."/>
            <person name="Birren B."/>
        </authorList>
    </citation>
    <scope>NUCLEOTIDE SEQUENCE [LARGE SCALE GENOMIC DNA]</scope>
    <source>
        <strain evidence="2">CBS 10117</strain>
    </source>
</reference>
<dbReference type="GO" id="GO:0005737">
    <property type="term" value="C:cytoplasm"/>
    <property type="evidence" value="ECO:0007669"/>
    <property type="project" value="TreeGrafter"/>
</dbReference>
<dbReference type="STRING" id="1296121.A0A1A6A711"/>
<feature type="compositionally biased region" description="Acidic residues" evidence="1">
    <location>
        <begin position="580"/>
        <end position="590"/>
    </location>
</feature>
<evidence type="ECO:0000256" key="1">
    <source>
        <dbReference type="SAM" id="MobiDB-lite"/>
    </source>
</evidence>
<dbReference type="OrthoDB" id="5352132at2759"/>
<protein>
    <submittedName>
        <fullName evidence="2">Uncharacterized protein</fullName>
    </submittedName>
</protein>
<feature type="compositionally biased region" description="Low complexity" evidence="1">
    <location>
        <begin position="13"/>
        <end position="42"/>
    </location>
</feature>
<dbReference type="PANTHER" id="PTHR28307">
    <property type="entry name" value="PROTEIN PAL1"/>
    <property type="match status" value="1"/>
</dbReference>
<dbReference type="Pfam" id="PF08316">
    <property type="entry name" value="Pal1"/>
    <property type="match status" value="1"/>
</dbReference>
<gene>
    <name evidence="2" type="ORF">I303_03558</name>
</gene>
<feature type="compositionally biased region" description="Polar residues" evidence="1">
    <location>
        <begin position="550"/>
        <end position="560"/>
    </location>
</feature>
<feature type="compositionally biased region" description="Low complexity" evidence="1">
    <location>
        <begin position="686"/>
        <end position="722"/>
    </location>
</feature>
<feature type="compositionally biased region" description="Polar residues" evidence="1">
    <location>
        <begin position="804"/>
        <end position="820"/>
    </location>
</feature>
<dbReference type="InterPro" id="IPR013226">
    <property type="entry name" value="Pal1"/>
</dbReference>
<feature type="compositionally biased region" description="Polar residues" evidence="1">
    <location>
        <begin position="132"/>
        <end position="165"/>
    </location>
</feature>